<organism evidence="1 2">
    <name type="scientific">Bacillus phage v_B-Bak10</name>
    <dbReference type="NCBI Taxonomy" id="2094736"/>
    <lineage>
        <taxon>Viruses</taxon>
        <taxon>Duplodnaviria</taxon>
        <taxon>Heunggongvirae</taxon>
        <taxon>Uroviricota</taxon>
        <taxon>Caudoviricetes</taxon>
        <taxon>Sejongvirinae</taxon>
        <taxon>Basiliskvirus</taxon>
        <taxon>Basiliskvirus bak10</taxon>
    </lineage>
</organism>
<dbReference type="Proteomes" id="UP000262714">
    <property type="component" value="Segment"/>
</dbReference>
<proteinExistence type="predicted"/>
<protein>
    <recommendedName>
        <fullName evidence="3">Ig-like domain-containing protein</fullName>
    </recommendedName>
</protein>
<dbReference type="EMBL" id="MG967618">
    <property type="protein sequence ID" value="AXY83209.1"/>
    <property type="molecule type" value="Genomic_DNA"/>
</dbReference>
<name>A0A385IK42_9CAUD</name>
<keyword evidence="2" id="KW-1185">Reference proteome</keyword>
<evidence type="ECO:0000313" key="1">
    <source>
        <dbReference type="EMBL" id="AXY83209.1"/>
    </source>
</evidence>
<gene>
    <name evidence="1" type="ORF">vBBBak10_047</name>
</gene>
<accession>A0A385IK42</accession>
<sequence>MFLEVKGVVKLTIVTTSQLTIVDLNDGRTLNGLLNCNQPKIQIYDPNDKTYSPDWSVAATNVLITPQLFIAGSSTDIINDPTVKIKWYESSAPTVELVTDTNYEIPTTGLKTLKIKKNLLQNKDQISFICVILWFDPDLRVDLETKVTIDFAKVSAGYDGTIGKNAITAILTNDTHTVPTKSDGSGGSFTTATTTMMIYDGATDDSANWTYTAVASSGVTGAFDTTNKNMYKVSNMSVDSGTVDITAKKTGQADIVKRFTIIKNKQGINGSSATSYWLVNSAPAIQKDATGKYVPATLTIDMRSQVGTAAPAFYGGRLMIYESTDGTNFGTAKYTSSANETVPKVWTPTAGIKAIKVEMYLAGGTTNKLDEQTIPIVSDGINGTNGKDGQNSIVAYVWTPEGNVVKNNQGSVKAQCDVYNGTTQVTTGVTYQWYKYKSGQVDQGAGVGWEKLTSTVNYGCTGYTTATLTIPATAVESMSSFICLAVYVTKTYKDVATIIDQSDPIQTVIFCPEGTTFLNGTGEKNPTLKVYQAGVEIDLNGTMYEYKWSLRNGSGTVDPNFSMTGKTIKVTADKVDNIGNLICDLWTLN</sequence>
<evidence type="ECO:0000313" key="2">
    <source>
        <dbReference type="Proteomes" id="UP000262714"/>
    </source>
</evidence>
<reference evidence="1 2" key="1">
    <citation type="submission" date="2018-02" db="EMBL/GenBank/DDBJ databases">
        <title>Genomic characterization of three novel Basilisk-like phages infecting Bacillus anthracis.</title>
        <authorList>
            <person name="Farlow J."/>
            <person name="Bolkvadze D."/>
            <person name="Leshkasheli L."/>
            <person name="Kusradze I."/>
            <person name="Kotorashvili A."/>
            <person name="Kotaria N."/>
            <person name="Balarjishvili N."/>
            <person name="Kvachadze L."/>
            <person name="Nikolich M."/>
            <person name="Kutateladze M."/>
        </authorList>
    </citation>
    <scope>NUCLEOTIDE SEQUENCE [LARGE SCALE GENOMIC DNA]</scope>
</reference>
<evidence type="ECO:0008006" key="3">
    <source>
        <dbReference type="Google" id="ProtNLM"/>
    </source>
</evidence>